<protein>
    <recommendedName>
        <fullName evidence="1">Putative restriction endonuclease domain-containing protein</fullName>
    </recommendedName>
</protein>
<gene>
    <name evidence="2" type="ORF">MSZNOR_2160</name>
</gene>
<name>A0ABM9I1N0_9GAMM</name>
<reference evidence="2 3" key="1">
    <citation type="submission" date="2023-03" db="EMBL/GenBank/DDBJ databases">
        <authorList>
            <person name="Pearce D."/>
        </authorList>
    </citation>
    <scope>NUCLEOTIDE SEQUENCE [LARGE SCALE GENOMIC DNA]</scope>
    <source>
        <strain evidence="2">Msz</strain>
    </source>
</reference>
<dbReference type="InterPro" id="IPR008538">
    <property type="entry name" value="Uma2"/>
</dbReference>
<evidence type="ECO:0000313" key="3">
    <source>
        <dbReference type="Proteomes" id="UP001162030"/>
    </source>
</evidence>
<dbReference type="PANTHER" id="PTHR34107:SF4">
    <property type="entry name" value="SLL1222 PROTEIN"/>
    <property type="match status" value="1"/>
</dbReference>
<dbReference type="EMBL" id="OX458333">
    <property type="protein sequence ID" value="CAI8831900.1"/>
    <property type="molecule type" value="Genomic_DNA"/>
</dbReference>
<dbReference type="Proteomes" id="UP001162030">
    <property type="component" value="Chromosome"/>
</dbReference>
<proteinExistence type="predicted"/>
<keyword evidence="3" id="KW-1185">Reference proteome</keyword>
<dbReference type="CDD" id="cd06260">
    <property type="entry name" value="DUF820-like"/>
    <property type="match status" value="1"/>
</dbReference>
<evidence type="ECO:0000313" key="2">
    <source>
        <dbReference type="EMBL" id="CAI8831900.1"/>
    </source>
</evidence>
<organism evidence="2 3">
    <name type="scientific">Methylocaldum szegediense</name>
    <dbReference type="NCBI Taxonomy" id="73780"/>
    <lineage>
        <taxon>Bacteria</taxon>
        <taxon>Pseudomonadati</taxon>
        <taxon>Pseudomonadota</taxon>
        <taxon>Gammaproteobacteria</taxon>
        <taxon>Methylococcales</taxon>
        <taxon>Methylococcaceae</taxon>
        <taxon>Methylocaldum</taxon>
    </lineage>
</organism>
<accession>A0ABM9I1N0</accession>
<dbReference type="Gene3D" id="3.90.1570.10">
    <property type="entry name" value="tt1808, chain A"/>
    <property type="match status" value="1"/>
</dbReference>
<dbReference type="PANTHER" id="PTHR34107">
    <property type="entry name" value="SLL0198 PROTEIN-RELATED"/>
    <property type="match status" value="1"/>
</dbReference>
<dbReference type="Pfam" id="PF05685">
    <property type="entry name" value="Uma2"/>
    <property type="match status" value="1"/>
</dbReference>
<feature type="domain" description="Putative restriction endonuclease" evidence="1">
    <location>
        <begin position="107"/>
        <end position="180"/>
    </location>
</feature>
<dbReference type="SUPFAM" id="SSF52980">
    <property type="entry name" value="Restriction endonuclease-like"/>
    <property type="match status" value="1"/>
</dbReference>
<dbReference type="InterPro" id="IPR011335">
    <property type="entry name" value="Restrct_endonuc-II-like"/>
</dbReference>
<dbReference type="InterPro" id="IPR012296">
    <property type="entry name" value="Nuclease_put_TT1808"/>
</dbReference>
<evidence type="ECO:0000259" key="1">
    <source>
        <dbReference type="Pfam" id="PF05685"/>
    </source>
</evidence>
<sequence>MGVQLIYHQYDFIRSPIAPVQQGSHNLGKVLTGPFRGDLNVTPPGQRLEGQEHTRYPVPHVDTVVTCHPPRLCWQRFSDLANQLDEGLVQTDDRPFVLVRLLAGRRGVRGAPDFVVEVLSSSTASHDHVLKRRVYERAGVREYWLVHPIDRMVTIYRLLDGEYGKPDVQELSGETAVGVLEGVSVAWDDLVRRLPPPEF</sequence>